<dbReference type="EMBL" id="AAHK01001144">
    <property type="protein sequence ID" value="EAN86799.1"/>
    <property type="molecule type" value="Genomic_DNA"/>
</dbReference>
<evidence type="ECO:0000313" key="2">
    <source>
        <dbReference type="EMBL" id="EAN86799.1"/>
    </source>
</evidence>
<dbReference type="InParanoid" id="Q4D2Q4"/>
<feature type="transmembrane region" description="Helical" evidence="1">
    <location>
        <begin position="72"/>
        <end position="92"/>
    </location>
</feature>
<feature type="transmembrane region" description="Helical" evidence="1">
    <location>
        <begin position="43"/>
        <end position="60"/>
    </location>
</feature>
<reference evidence="2 3" key="1">
    <citation type="journal article" date="2005" name="Science">
        <title>The genome sequence of Trypanosoma cruzi, etiologic agent of Chagas disease.</title>
        <authorList>
            <person name="El-Sayed N.M."/>
            <person name="Myler P.J."/>
            <person name="Bartholomeu D.C."/>
            <person name="Nilsson D."/>
            <person name="Aggarwal G."/>
            <person name="Tran A.N."/>
            <person name="Ghedin E."/>
            <person name="Worthey E.A."/>
            <person name="Delcher A.L."/>
            <person name="Blandin G."/>
            <person name="Westenberger S.J."/>
            <person name="Caler E."/>
            <person name="Cerqueira G.C."/>
            <person name="Branche C."/>
            <person name="Haas B."/>
            <person name="Anupama A."/>
            <person name="Arner E."/>
            <person name="Aslund L."/>
            <person name="Attipoe P."/>
            <person name="Bontempi E."/>
            <person name="Bringaud F."/>
            <person name="Burton P."/>
            <person name="Cadag E."/>
            <person name="Campbell D.A."/>
            <person name="Carrington M."/>
            <person name="Crabtree J."/>
            <person name="Darban H."/>
            <person name="da Silveira J.F."/>
            <person name="de Jong P."/>
            <person name="Edwards K."/>
            <person name="Englund P.T."/>
            <person name="Fazelina G."/>
            <person name="Feldblyum T."/>
            <person name="Ferella M."/>
            <person name="Frasch A.C."/>
            <person name="Gull K."/>
            <person name="Horn D."/>
            <person name="Hou L."/>
            <person name="Huang Y."/>
            <person name="Kindlund E."/>
            <person name="Klingbeil M."/>
            <person name="Kluge S."/>
            <person name="Koo H."/>
            <person name="Lacerda D."/>
            <person name="Levin M.J."/>
            <person name="Lorenzi H."/>
            <person name="Louie T."/>
            <person name="Machado C.R."/>
            <person name="McCulloch R."/>
            <person name="McKenna A."/>
            <person name="Mizuno Y."/>
            <person name="Mottram J.C."/>
            <person name="Nelson S."/>
            <person name="Ochaya S."/>
            <person name="Osoegawa K."/>
            <person name="Pai G."/>
            <person name="Parsons M."/>
            <person name="Pentony M."/>
            <person name="Pettersson U."/>
            <person name="Pop M."/>
            <person name="Ramirez J.L."/>
            <person name="Rinta J."/>
            <person name="Robertson L."/>
            <person name="Salzberg S.L."/>
            <person name="Sanchez D.O."/>
            <person name="Seyler A."/>
            <person name="Sharma R."/>
            <person name="Shetty J."/>
            <person name="Simpson A.J."/>
            <person name="Sisk E."/>
            <person name="Tammi M.T."/>
            <person name="Tarleton R."/>
            <person name="Teixeira S."/>
            <person name="Van Aken S."/>
            <person name="Vogt C."/>
            <person name="Ward P.N."/>
            <person name="Wickstead B."/>
            <person name="Wortman J."/>
            <person name="White O."/>
            <person name="Fraser C.M."/>
            <person name="Stuart K.D."/>
            <person name="Andersson B."/>
        </authorList>
    </citation>
    <scope>NUCLEOTIDE SEQUENCE [LARGE SCALE GENOMIC DNA]</scope>
    <source>
        <strain evidence="2 3">CL Brener</strain>
    </source>
</reference>
<name>Q4D2Q4_TRYCC</name>
<dbReference type="PaxDb" id="353153-Q4D2Q4"/>
<dbReference type="AlphaFoldDB" id="Q4D2Q4"/>
<keyword evidence="1" id="KW-0812">Transmembrane</keyword>
<proteinExistence type="predicted"/>
<evidence type="ECO:0000313" key="3">
    <source>
        <dbReference type="Proteomes" id="UP000002296"/>
    </source>
</evidence>
<comment type="caution">
    <text evidence="2">The sequence shown here is derived from an EMBL/GenBank/DDBJ whole genome shotgun (WGS) entry which is preliminary data.</text>
</comment>
<keyword evidence="1" id="KW-0472">Membrane</keyword>
<organism evidence="2 3">
    <name type="scientific">Trypanosoma cruzi (strain CL Brener)</name>
    <dbReference type="NCBI Taxonomy" id="353153"/>
    <lineage>
        <taxon>Eukaryota</taxon>
        <taxon>Discoba</taxon>
        <taxon>Euglenozoa</taxon>
        <taxon>Kinetoplastea</taxon>
        <taxon>Metakinetoplastina</taxon>
        <taxon>Trypanosomatida</taxon>
        <taxon>Trypanosomatidae</taxon>
        <taxon>Trypanosoma</taxon>
        <taxon>Schizotrypanum</taxon>
    </lineage>
</organism>
<dbReference type="RefSeq" id="XP_808650.1">
    <property type="nucleotide sequence ID" value="XM_803557.1"/>
</dbReference>
<keyword evidence="1" id="KW-1133">Transmembrane helix</keyword>
<keyword evidence="3" id="KW-1185">Reference proteome</keyword>
<sequence>MMSQMVISLWDAFTSMVEVRQVLLAILLLLGKRLRVFMLMRNPPFLYAPTVVMGVTFFTYSGHPISQKQGRFTATPLGLFAEMTSFLLWPMLRLRMRKRDLRWGSVVLQKVL</sequence>
<dbReference type="KEGG" id="tcr:507005.10"/>
<evidence type="ECO:0000256" key="1">
    <source>
        <dbReference type="SAM" id="Phobius"/>
    </source>
</evidence>
<gene>
    <name evidence="2" type="ORF">Tc00.1047053507005.10</name>
</gene>
<protein>
    <submittedName>
        <fullName evidence="2">Uncharacterized protein</fullName>
    </submittedName>
</protein>
<dbReference type="GeneID" id="3539122"/>
<accession>Q4D2Q4</accession>
<dbReference type="Proteomes" id="UP000002296">
    <property type="component" value="Unassembled WGS sequence"/>
</dbReference>